<feature type="transmembrane region" description="Helical" evidence="4">
    <location>
        <begin position="196"/>
        <end position="217"/>
    </location>
</feature>
<name>I7A2V9_MELRP</name>
<feature type="transmembrane region" description="Helical" evidence="4">
    <location>
        <begin position="282"/>
        <end position="299"/>
    </location>
</feature>
<dbReference type="eggNOG" id="COG2814">
    <property type="taxonomic scope" value="Bacteria"/>
</dbReference>
<evidence type="ECO:0000313" key="5">
    <source>
        <dbReference type="EMBL" id="AFN74271.1"/>
    </source>
</evidence>
<gene>
    <name evidence="5" type="ordered locus">MROS_1031</name>
</gene>
<feature type="transmembrane region" description="Helical" evidence="4">
    <location>
        <begin position="12"/>
        <end position="36"/>
    </location>
</feature>
<dbReference type="HOGENOM" id="CLU_048252_1_0_10"/>
<feature type="transmembrane region" description="Helical" evidence="4">
    <location>
        <begin position="229"/>
        <end position="246"/>
    </location>
</feature>
<dbReference type="AlphaFoldDB" id="I7A2V9"/>
<dbReference type="STRING" id="1191523.MROS_1031"/>
<evidence type="ECO:0000313" key="6">
    <source>
        <dbReference type="Proteomes" id="UP000009011"/>
    </source>
</evidence>
<feature type="transmembrane region" description="Helical" evidence="4">
    <location>
        <begin position="71"/>
        <end position="96"/>
    </location>
</feature>
<feature type="transmembrane region" description="Helical" evidence="4">
    <location>
        <begin position="314"/>
        <end position="337"/>
    </location>
</feature>
<dbReference type="InterPro" id="IPR036259">
    <property type="entry name" value="MFS_trans_sf"/>
</dbReference>
<feature type="transmembrane region" description="Helical" evidence="4">
    <location>
        <begin position="146"/>
        <end position="164"/>
    </location>
</feature>
<dbReference type="Pfam" id="PF07690">
    <property type="entry name" value="MFS_1"/>
    <property type="match status" value="1"/>
</dbReference>
<feature type="transmembrane region" description="Helical" evidence="4">
    <location>
        <begin position="343"/>
        <end position="361"/>
    </location>
</feature>
<feature type="transmembrane region" description="Helical" evidence="4">
    <location>
        <begin position="117"/>
        <end position="134"/>
    </location>
</feature>
<feature type="transmembrane region" description="Helical" evidence="4">
    <location>
        <begin position="43"/>
        <end position="65"/>
    </location>
</feature>
<dbReference type="SUPFAM" id="SSF103473">
    <property type="entry name" value="MFS general substrate transporter"/>
    <property type="match status" value="1"/>
</dbReference>
<keyword evidence="6" id="KW-1185">Reference proteome</keyword>
<organism evidence="5 6">
    <name type="scientific">Melioribacter roseus (strain DSM 23840 / JCM 17771 / VKM B-2668 / P3M-2)</name>
    <dbReference type="NCBI Taxonomy" id="1191523"/>
    <lineage>
        <taxon>Bacteria</taxon>
        <taxon>Pseudomonadati</taxon>
        <taxon>Ignavibacteriota</taxon>
        <taxon>Ignavibacteria</taxon>
        <taxon>Ignavibacteriales</taxon>
        <taxon>Melioribacteraceae</taxon>
        <taxon>Melioribacter</taxon>
    </lineage>
</organism>
<proteinExistence type="predicted"/>
<sequence length="372" mass="41396">MILFAGGTQTEVGYLASIMIGVPLLSQLFFAVLLTGKKFKKKFLLIGIYLRISAFAGAASSIFFIDKISTGSFIFLILFWMFLFSISGAFAGISYGDIVGKSFEPSKRKNFFVTKQFIAGAGILSSAFIAKLLLSEIEYPRNYQTAFFSAAAFLFIASLGFWMIKEKPSRVKIKKKTDLFKSVVDEIKNNKTLRGLILISNLAGFSFVTIPFLIGHIKNTFPITKQDVGNFLLIQITGMIVFSFLWKKVLARYSYKGMMKISILFLALIPPASLLINSIDSFYVLFFIIGGAIGSWKIIQEGAIIEISKEESRALYLGVFGSLNLSSMFAPIIYGALIRYIDVSYIFIASSVITAFSFPLIKKLICQVDLNY</sequence>
<evidence type="ECO:0000256" key="2">
    <source>
        <dbReference type="ARBA" id="ARBA00022989"/>
    </source>
</evidence>
<evidence type="ECO:0000256" key="1">
    <source>
        <dbReference type="ARBA" id="ARBA00022692"/>
    </source>
</evidence>
<dbReference type="InterPro" id="IPR011701">
    <property type="entry name" value="MFS"/>
</dbReference>
<accession>I7A2V9</accession>
<dbReference type="Proteomes" id="UP000009011">
    <property type="component" value="Chromosome"/>
</dbReference>
<feature type="transmembrane region" description="Helical" evidence="4">
    <location>
        <begin position="258"/>
        <end position="276"/>
    </location>
</feature>
<dbReference type="EMBL" id="CP003557">
    <property type="protein sequence ID" value="AFN74271.1"/>
    <property type="molecule type" value="Genomic_DNA"/>
</dbReference>
<keyword evidence="2 4" id="KW-1133">Transmembrane helix</keyword>
<keyword evidence="1 4" id="KW-0812">Transmembrane</keyword>
<dbReference type="Gene3D" id="1.20.1250.20">
    <property type="entry name" value="MFS general substrate transporter like domains"/>
    <property type="match status" value="2"/>
</dbReference>
<dbReference type="PANTHER" id="PTHR23526">
    <property type="entry name" value="INTEGRAL MEMBRANE TRANSPORT PROTEIN-RELATED"/>
    <property type="match status" value="1"/>
</dbReference>
<evidence type="ECO:0000256" key="3">
    <source>
        <dbReference type="ARBA" id="ARBA00023136"/>
    </source>
</evidence>
<protein>
    <submittedName>
        <fullName evidence="5">Major facilitator superfamily MFS_1</fullName>
    </submittedName>
</protein>
<dbReference type="InterPro" id="IPR052528">
    <property type="entry name" value="Sugar_transport-like"/>
</dbReference>
<evidence type="ECO:0000256" key="4">
    <source>
        <dbReference type="SAM" id="Phobius"/>
    </source>
</evidence>
<reference evidence="5 6" key="1">
    <citation type="journal article" date="2013" name="PLoS ONE">
        <title>Genomic analysis of Melioribacter roseus, facultatively anaerobic organotrophic bacterium representing a novel deep lineage within Bacteriodetes/Chlorobi group.</title>
        <authorList>
            <person name="Kadnikov V.V."/>
            <person name="Mardanov A.V."/>
            <person name="Podosokorskaya O.A."/>
            <person name="Gavrilov S.N."/>
            <person name="Kublanov I.V."/>
            <person name="Beletsky A.V."/>
            <person name="Bonch-Osmolovskaya E.A."/>
            <person name="Ravin N.V."/>
        </authorList>
    </citation>
    <scope>NUCLEOTIDE SEQUENCE [LARGE SCALE GENOMIC DNA]</scope>
    <source>
        <strain evidence="6">JCM 17771 / P3M-2</strain>
    </source>
</reference>
<dbReference type="GO" id="GO:0022857">
    <property type="term" value="F:transmembrane transporter activity"/>
    <property type="evidence" value="ECO:0007669"/>
    <property type="project" value="InterPro"/>
</dbReference>
<keyword evidence="3 4" id="KW-0472">Membrane</keyword>
<dbReference type="KEGG" id="mro:MROS_1031"/>
<dbReference type="PANTHER" id="PTHR23526:SF1">
    <property type="entry name" value="MAJOR FACILITATOR SUPERFAMILY MFS_1"/>
    <property type="match status" value="1"/>
</dbReference>